<evidence type="ECO:0000313" key="3">
    <source>
        <dbReference type="EnsemblMetazoa" id="Aqu2.1.17777_001"/>
    </source>
</evidence>
<accession>A0A1X7TS04</accession>
<evidence type="ECO:0000256" key="1">
    <source>
        <dbReference type="SAM" id="MobiDB-lite"/>
    </source>
</evidence>
<dbReference type="AlphaFoldDB" id="A0A1X7TS04"/>
<protein>
    <recommendedName>
        <fullName evidence="2">OCRE domain-containing protein</fullName>
    </recommendedName>
</protein>
<feature type="domain" description="OCRE" evidence="2">
    <location>
        <begin position="47"/>
        <end position="67"/>
    </location>
</feature>
<sequence>PNPPVQENESPAASNPEAPPPPPPIGMTGDISSQLAAASDHATQSCGYFFDERTGYYYDRNTGLYYDQ</sequence>
<evidence type="ECO:0000259" key="2">
    <source>
        <dbReference type="Pfam" id="PF17780"/>
    </source>
</evidence>
<dbReference type="InterPro" id="IPR041591">
    <property type="entry name" value="OCRE"/>
</dbReference>
<organism evidence="3">
    <name type="scientific">Amphimedon queenslandica</name>
    <name type="common">Sponge</name>
    <dbReference type="NCBI Taxonomy" id="400682"/>
    <lineage>
        <taxon>Eukaryota</taxon>
        <taxon>Metazoa</taxon>
        <taxon>Porifera</taxon>
        <taxon>Demospongiae</taxon>
        <taxon>Heteroscleromorpha</taxon>
        <taxon>Haplosclerida</taxon>
        <taxon>Niphatidae</taxon>
        <taxon>Amphimedon</taxon>
    </lineage>
</organism>
<name>A0A1X7TS04_AMPQE</name>
<dbReference type="EnsemblMetazoa" id="Aqu2.1.17777_001">
    <property type="protein sequence ID" value="Aqu2.1.17777_001"/>
    <property type="gene ID" value="Aqu2.1.17777"/>
</dbReference>
<feature type="region of interest" description="Disordered" evidence="1">
    <location>
        <begin position="1"/>
        <end position="38"/>
    </location>
</feature>
<feature type="compositionally biased region" description="Low complexity" evidence="1">
    <location>
        <begin position="7"/>
        <end position="16"/>
    </location>
</feature>
<reference evidence="3" key="1">
    <citation type="submission" date="2017-05" db="UniProtKB">
        <authorList>
            <consortium name="EnsemblMetazoa"/>
        </authorList>
    </citation>
    <scope>IDENTIFICATION</scope>
</reference>
<dbReference type="InParanoid" id="A0A1X7TS04"/>
<dbReference type="Pfam" id="PF17780">
    <property type="entry name" value="OCRE"/>
    <property type="match status" value="1"/>
</dbReference>
<proteinExistence type="predicted"/>